<dbReference type="Gramene" id="Al_scaffold_0007_3452">
    <property type="protein sequence ID" value="Al_scaffold_0007_3452"/>
    <property type="gene ID" value="Al_scaffold_0007_3452"/>
</dbReference>
<reference evidence="2" key="1">
    <citation type="journal article" date="2011" name="Nat. Genet.">
        <title>The Arabidopsis lyrata genome sequence and the basis of rapid genome size change.</title>
        <authorList>
            <person name="Hu T.T."/>
            <person name="Pattyn P."/>
            <person name="Bakker E.G."/>
            <person name="Cao J."/>
            <person name="Cheng J.-F."/>
            <person name="Clark R.M."/>
            <person name="Fahlgren N."/>
            <person name="Fawcett J.A."/>
            <person name="Grimwood J."/>
            <person name="Gundlach H."/>
            <person name="Haberer G."/>
            <person name="Hollister J.D."/>
            <person name="Ossowski S."/>
            <person name="Ottilar R.P."/>
            <person name="Salamov A.A."/>
            <person name="Schneeberger K."/>
            <person name="Spannagl M."/>
            <person name="Wang X."/>
            <person name="Yang L."/>
            <person name="Nasrallah M.E."/>
            <person name="Bergelson J."/>
            <person name="Carrington J.C."/>
            <person name="Gaut B.S."/>
            <person name="Schmutz J."/>
            <person name="Mayer K.F.X."/>
            <person name="Van de Peer Y."/>
            <person name="Grigoriev I.V."/>
            <person name="Nordborg M."/>
            <person name="Weigel D."/>
            <person name="Guo Y.-L."/>
        </authorList>
    </citation>
    <scope>NUCLEOTIDE SEQUENCE [LARGE SCALE GENOMIC DNA]</scope>
    <source>
        <strain evidence="2">cv. MN47</strain>
    </source>
</reference>
<dbReference type="EMBL" id="GL348719">
    <property type="protein sequence ID" value="EFH44829.1"/>
    <property type="molecule type" value="Genomic_DNA"/>
</dbReference>
<evidence type="ECO:0000313" key="1">
    <source>
        <dbReference type="EMBL" id="EFH44829.1"/>
    </source>
</evidence>
<sequence>FSSPKNQALKAAGNQVSVTLCEPVKKKDEGRCSVHREETQETCNRRPTQCLVLDMARLF</sequence>
<gene>
    <name evidence="1" type="ORF">ARALYDRAFT_659397</name>
</gene>
<feature type="non-terminal residue" evidence="1">
    <location>
        <position position="1"/>
    </location>
</feature>
<dbReference type="AlphaFoldDB" id="D7MIQ1"/>
<evidence type="ECO:0000313" key="2">
    <source>
        <dbReference type="Proteomes" id="UP000008694"/>
    </source>
</evidence>
<dbReference type="HOGENOM" id="CLU_2967883_0_0_1"/>
<keyword evidence="2" id="KW-1185">Reference proteome</keyword>
<organism evidence="2">
    <name type="scientific">Arabidopsis lyrata subsp. lyrata</name>
    <name type="common">Lyre-leaved rock-cress</name>
    <dbReference type="NCBI Taxonomy" id="81972"/>
    <lineage>
        <taxon>Eukaryota</taxon>
        <taxon>Viridiplantae</taxon>
        <taxon>Streptophyta</taxon>
        <taxon>Embryophyta</taxon>
        <taxon>Tracheophyta</taxon>
        <taxon>Spermatophyta</taxon>
        <taxon>Magnoliopsida</taxon>
        <taxon>eudicotyledons</taxon>
        <taxon>Gunneridae</taxon>
        <taxon>Pentapetalae</taxon>
        <taxon>rosids</taxon>
        <taxon>malvids</taxon>
        <taxon>Brassicales</taxon>
        <taxon>Brassicaceae</taxon>
        <taxon>Camelineae</taxon>
        <taxon>Arabidopsis</taxon>
    </lineage>
</organism>
<protein>
    <submittedName>
        <fullName evidence="1">Predicted protein</fullName>
    </submittedName>
</protein>
<name>D7MIQ1_ARALL</name>
<accession>D7MIQ1</accession>
<proteinExistence type="predicted"/>
<dbReference type="Proteomes" id="UP000008694">
    <property type="component" value="Unassembled WGS sequence"/>
</dbReference>